<name>A0A5J4TNC5_9EUKA</name>
<feature type="non-terminal residue" evidence="1">
    <location>
        <position position="1"/>
    </location>
</feature>
<protein>
    <submittedName>
        <fullName evidence="1">Uncharacterized protein</fullName>
    </submittedName>
</protein>
<accession>A0A5J4TNC5</accession>
<sequence length="80" mass="8652">MGSSTEYSVPAAHLKNMKANHDASNWLKCAGIIHSPSRWAGLNMTPSQQLADDRDANGSDTNVFASDREITVTYADADLL</sequence>
<gene>
    <name evidence="1" type="ORF">EZS28_045159</name>
</gene>
<dbReference type="EMBL" id="SNRW01028580">
    <property type="protein sequence ID" value="KAA6359313.1"/>
    <property type="molecule type" value="Genomic_DNA"/>
</dbReference>
<evidence type="ECO:0000313" key="1">
    <source>
        <dbReference type="EMBL" id="KAA6359313.1"/>
    </source>
</evidence>
<comment type="caution">
    <text evidence="1">The sequence shown here is derived from an EMBL/GenBank/DDBJ whole genome shotgun (WGS) entry which is preliminary data.</text>
</comment>
<dbReference type="AlphaFoldDB" id="A0A5J4TNC5"/>
<reference evidence="1 2" key="1">
    <citation type="submission" date="2019-03" db="EMBL/GenBank/DDBJ databases">
        <title>Single cell metagenomics reveals metabolic interactions within the superorganism composed of flagellate Streblomastix strix and complex community of Bacteroidetes bacteria on its surface.</title>
        <authorList>
            <person name="Treitli S.C."/>
            <person name="Kolisko M."/>
            <person name="Husnik F."/>
            <person name="Keeling P."/>
            <person name="Hampl V."/>
        </authorList>
    </citation>
    <scope>NUCLEOTIDE SEQUENCE [LARGE SCALE GENOMIC DNA]</scope>
    <source>
        <strain evidence="1">ST1C</strain>
    </source>
</reference>
<dbReference type="Proteomes" id="UP000324800">
    <property type="component" value="Unassembled WGS sequence"/>
</dbReference>
<proteinExistence type="predicted"/>
<organism evidence="1 2">
    <name type="scientific">Streblomastix strix</name>
    <dbReference type="NCBI Taxonomy" id="222440"/>
    <lineage>
        <taxon>Eukaryota</taxon>
        <taxon>Metamonada</taxon>
        <taxon>Preaxostyla</taxon>
        <taxon>Oxymonadida</taxon>
        <taxon>Streblomastigidae</taxon>
        <taxon>Streblomastix</taxon>
    </lineage>
</organism>
<evidence type="ECO:0000313" key="2">
    <source>
        <dbReference type="Proteomes" id="UP000324800"/>
    </source>
</evidence>